<protein>
    <recommendedName>
        <fullName evidence="1">Mitochondrial import inner membrane translocase subunit TIM50</fullName>
    </recommendedName>
</protein>
<dbReference type="Proteomes" id="UP000515151">
    <property type="component" value="Chromosome 7"/>
</dbReference>
<accession>A0A6P8EL73</accession>
<evidence type="ECO:0000313" key="4">
    <source>
        <dbReference type="RefSeq" id="XP_031407098.1"/>
    </source>
</evidence>
<evidence type="ECO:0000313" key="3">
    <source>
        <dbReference type="Proteomes" id="UP000515151"/>
    </source>
</evidence>
<feature type="domain" description="FCP1 homology" evidence="2">
    <location>
        <begin position="4"/>
        <end position="97"/>
    </location>
</feature>
<dbReference type="RefSeq" id="XP_031407098.1">
    <property type="nucleotide sequence ID" value="XM_031551238.1"/>
</dbReference>
<reference evidence="4 5" key="2">
    <citation type="submission" date="2025-04" db="UniProtKB">
        <authorList>
            <consortium name="RefSeq"/>
        </authorList>
    </citation>
    <scope>IDENTIFICATION</scope>
    <source>
        <tissue evidence="4 5">Leaf</tissue>
    </source>
</reference>
<sequence>MEQHAFTLVLNLNETLVYSDWKYVDPVVERLDGEQCIRCRLSRSATKYQDGKHYRDHSGHDRNPGKLIYISGHTLELCLQQENCVQIKPWKLEVDDTTLLDLIPFLEFVATRPPRDIGSVLASYEGKYIPKEFIKSSRDYQRNKIIFLLSCLIILDARDTFF</sequence>
<gene>
    <name evidence="4 5" type="primary">LOC116215506</name>
</gene>
<dbReference type="RefSeq" id="XP_031407099.1">
    <property type="nucleotide sequence ID" value="XM_031551239.1"/>
</dbReference>
<dbReference type="OrthoDB" id="287041at2759"/>
<reference evidence="3" key="1">
    <citation type="journal article" date="2020" name="Plant Biotechnol. J.">
        <title>The pomegranate (Punica granatum L.) draft genome dissects genetic divergence between soft- and hard-seeded cultivars.</title>
        <authorList>
            <person name="Luo X."/>
            <person name="Li H."/>
            <person name="Wu Z."/>
            <person name="Yao W."/>
            <person name="Zhao P."/>
            <person name="Cao D."/>
            <person name="Yu H."/>
            <person name="Li K."/>
            <person name="Poudel K."/>
            <person name="Zhao D."/>
            <person name="Zhang F."/>
            <person name="Xia X."/>
            <person name="Chen L."/>
            <person name="Wang Q."/>
            <person name="Jing D."/>
            <person name="Cao S."/>
        </authorList>
    </citation>
    <scope>NUCLEOTIDE SEQUENCE [LARGE SCALE GENOMIC DNA]</scope>
</reference>
<name>A0A6P8EL73_PUNGR</name>
<dbReference type="PANTHER" id="PTHR12210">
    <property type="entry name" value="DULLARD PROTEIN PHOSPHATASE"/>
    <property type="match status" value="1"/>
</dbReference>
<dbReference type="GO" id="GO:0005744">
    <property type="term" value="C:TIM23 mitochondrial import inner membrane translocase complex"/>
    <property type="evidence" value="ECO:0007669"/>
    <property type="project" value="UniProtKB-UniRule"/>
</dbReference>
<proteinExistence type="inferred from homology"/>
<dbReference type="InterPro" id="IPR004274">
    <property type="entry name" value="FCP1_dom"/>
</dbReference>
<evidence type="ECO:0000259" key="2">
    <source>
        <dbReference type="SMART" id="SM00577"/>
    </source>
</evidence>
<dbReference type="Gene3D" id="3.40.50.1000">
    <property type="entry name" value="HAD superfamily/HAD-like"/>
    <property type="match status" value="1"/>
</dbReference>
<dbReference type="InterPro" id="IPR036412">
    <property type="entry name" value="HAD-like_sf"/>
</dbReference>
<comment type="subunit">
    <text evidence="1">Component of the TIM23 complex.</text>
</comment>
<comment type="similarity">
    <text evidence="1">Belongs to the TIM50 family.</text>
</comment>
<dbReference type="AlphaFoldDB" id="A0A6P8EL73"/>
<keyword evidence="1" id="KW-0811">Translocation</keyword>
<comment type="function">
    <text evidence="1">Essential component of the TIM23 complex, a complex that mediates the translocation of transit peptide-containing proteins across the mitochondrial inner membrane.</text>
</comment>
<dbReference type="GO" id="GO:0015031">
    <property type="term" value="P:protein transport"/>
    <property type="evidence" value="ECO:0007669"/>
    <property type="project" value="UniProtKB-KW"/>
</dbReference>
<keyword evidence="1" id="KW-0809">Transit peptide</keyword>
<dbReference type="InterPro" id="IPR023214">
    <property type="entry name" value="HAD_sf"/>
</dbReference>
<dbReference type="InterPro" id="IPR050365">
    <property type="entry name" value="TIM50"/>
</dbReference>
<organism evidence="3 5">
    <name type="scientific">Punica granatum</name>
    <name type="common">Pomegranate</name>
    <dbReference type="NCBI Taxonomy" id="22663"/>
    <lineage>
        <taxon>Eukaryota</taxon>
        <taxon>Viridiplantae</taxon>
        <taxon>Streptophyta</taxon>
        <taxon>Embryophyta</taxon>
        <taxon>Tracheophyta</taxon>
        <taxon>Spermatophyta</taxon>
        <taxon>Magnoliopsida</taxon>
        <taxon>eudicotyledons</taxon>
        <taxon>Gunneridae</taxon>
        <taxon>Pentapetalae</taxon>
        <taxon>rosids</taxon>
        <taxon>malvids</taxon>
        <taxon>Myrtales</taxon>
        <taxon>Lythraceae</taxon>
        <taxon>Punica</taxon>
    </lineage>
</organism>
<dbReference type="GeneID" id="116215506"/>
<comment type="subcellular location">
    <subcellularLocation>
        <location evidence="1">Mitochondrion inner membrane</location>
        <topology evidence="1">Single-pass membrane protein</topology>
    </subcellularLocation>
</comment>
<dbReference type="Pfam" id="PF03031">
    <property type="entry name" value="NIF"/>
    <property type="match status" value="1"/>
</dbReference>
<dbReference type="SUPFAM" id="SSF56784">
    <property type="entry name" value="HAD-like"/>
    <property type="match status" value="1"/>
</dbReference>
<keyword evidence="3" id="KW-1185">Reference proteome</keyword>
<evidence type="ECO:0000256" key="1">
    <source>
        <dbReference type="RuleBase" id="RU365079"/>
    </source>
</evidence>
<dbReference type="SMART" id="SM00577">
    <property type="entry name" value="CPDc"/>
    <property type="match status" value="1"/>
</dbReference>
<keyword evidence="1" id="KW-0813">Transport</keyword>
<evidence type="ECO:0000313" key="5">
    <source>
        <dbReference type="RefSeq" id="XP_031407099.1"/>
    </source>
</evidence>
<keyword evidence="1" id="KW-0653">Protein transport</keyword>
<keyword evidence="1" id="KW-0496">Mitochondrion</keyword>